<evidence type="ECO:0000313" key="2">
    <source>
        <dbReference type="EMBL" id="KAK2147198.1"/>
    </source>
</evidence>
<evidence type="ECO:0000256" key="1">
    <source>
        <dbReference type="SAM" id="MobiDB-lite"/>
    </source>
</evidence>
<evidence type="ECO:0000313" key="3">
    <source>
        <dbReference type="Proteomes" id="UP001208570"/>
    </source>
</evidence>
<sequence>MGQLISLALIQVTPRRYGTGMTPLRNIPQTLIGYKILRDLEIIEMNSITGHEVIRKLKSVFTRFGIPETLPGDHIKMKLDNKTGWIKSGVVLSPTEQPRSYIVVTESGEQETVILNKNIPEHVQNLSQPWNTVPLSSQQSVNVVPQSPKPSVVDTSTLKTVNINTKPSVVDTITPKTVNINTKPSVVDTSTPKTVNINTKPSVVDTSTPKTVNINTKPSVVDTSTPKTVNINTKPKRTIKPPDKYGTWTT</sequence>
<accession>A0AAD9J666</accession>
<reference evidence="2" key="1">
    <citation type="journal article" date="2023" name="Mol. Biol. Evol.">
        <title>Third-Generation Sequencing Reveals the Adaptive Role of the Epigenome in Three Deep-Sea Polychaetes.</title>
        <authorList>
            <person name="Perez M."/>
            <person name="Aroh O."/>
            <person name="Sun Y."/>
            <person name="Lan Y."/>
            <person name="Juniper S.K."/>
            <person name="Young C.R."/>
            <person name="Angers B."/>
            <person name="Qian P.Y."/>
        </authorList>
    </citation>
    <scope>NUCLEOTIDE SEQUENCE</scope>
    <source>
        <strain evidence="2">P08H-3</strain>
    </source>
</reference>
<evidence type="ECO:0008006" key="4">
    <source>
        <dbReference type="Google" id="ProtNLM"/>
    </source>
</evidence>
<keyword evidence="3" id="KW-1185">Reference proteome</keyword>
<name>A0AAD9J666_9ANNE</name>
<feature type="region of interest" description="Disordered" evidence="1">
    <location>
        <begin position="199"/>
        <end position="230"/>
    </location>
</feature>
<proteinExistence type="predicted"/>
<comment type="caution">
    <text evidence="2">The sequence shown here is derived from an EMBL/GenBank/DDBJ whole genome shotgun (WGS) entry which is preliminary data.</text>
</comment>
<gene>
    <name evidence="2" type="ORF">LSH36_564g01062</name>
</gene>
<dbReference type="EMBL" id="JAODUP010000564">
    <property type="protein sequence ID" value="KAK2147198.1"/>
    <property type="molecule type" value="Genomic_DNA"/>
</dbReference>
<dbReference type="AlphaFoldDB" id="A0AAD9J666"/>
<protein>
    <recommendedName>
        <fullName evidence="4">Zonadhesin</fullName>
    </recommendedName>
</protein>
<dbReference type="Proteomes" id="UP001208570">
    <property type="component" value="Unassembled WGS sequence"/>
</dbReference>
<organism evidence="2 3">
    <name type="scientific">Paralvinella palmiformis</name>
    <dbReference type="NCBI Taxonomy" id="53620"/>
    <lineage>
        <taxon>Eukaryota</taxon>
        <taxon>Metazoa</taxon>
        <taxon>Spiralia</taxon>
        <taxon>Lophotrochozoa</taxon>
        <taxon>Annelida</taxon>
        <taxon>Polychaeta</taxon>
        <taxon>Sedentaria</taxon>
        <taxon>Canalipalpata</taxon>
        <taxon>Terebellida</taxon>
        <taxon>Terebelliformia</taxon>
        <taxon>Alvinellidae</taxon>
        <taxon>Paralvinella</taxon>
    </lineage>
</organism>